<evidence type="ECO:0000313" key="9">
    <source>
        <dbReference type="EMBL" id="APG47649.1"/>
    </source>
</evidence>
<organism evidence="9 10">
    <name type="scientific">Phaeobacter porticola</name>
    <dbReference type="NCBI Taxonomy" id="1844006"/>
    <lineage>
        <taxon>Bacteria</taxon>
        <taxon>Pseudomonadati</taxon>
        <taxon>Pseudomonadota</taxon>
        <taxon>Alphaproteobacteria</taxon>
        <taxon>Rhodobacterales</taxon>
        <taxon>Roseobacteraceae</taxon>
        <taxon>Phaeobacter</taxon>
    </lineage>
</organism>
<proteinExistence type="inferred from homology"/>
<dbReference type="Gene3D" id="1.10.472.20">
    <property type="entry name" value="Nitrile hydratase, beta subunit"/>
    <property type="match status" value="1"/>
</dbReference>
<evidence type="ECO:0000256" key="5">
    <source>
        <dbReference type="PIRNR" id="PIRNR001427"/>
    </source>
</evidence>
<keyword evidence="10" id="KW-1185">Reference proteome</keyword>
<evidence type="ECO:0000259" key="8">
    <source>
        <dbReference type="Pfam" id="PF21006"/>
    </source>
</evidence>
<dbReference type="PIRSF" id="PIRSF001427">
    <property type="entry name" value="NHase_beta"/>
    <property type="match status" value="1"/>
</dbReference>
<comment type="catalytic activity">
    <reaction evidence="4 5">
        <text>an aliphatic primary amide = an aliphatic nitrile + H2O</text>
        <dbReference type="Rhea" id="RHEA:12673"/>
        <dbReference type="ChEBI" id="CHEBI:15377"/>
        <dbReference type="ChEBI" id="CHEBI:65285"/>
        <dbReference type="ChEBI" id="CHEBI:80291"/>
        <dbReference type="EC" id="4.2.1.84"/>
    </reaction>
</comment>
<sequence length="238" mass="25480">MSRLHDMGGRFGDGPVKPEPQDAPVFAEDWHARALAITLTSGALGQWNIDTSRHARERLAPLDYTRFSYYEKWLAGLVTLLVEKGVLSRADLVAAEAGGGRQKEGTGAEVAAPHPLAARALQAQEVAAALARGGPADRPSTIMPNFAPGDAVRCRRPGGNRLVAGGHTRLPTYAVGAKGQILRLHGSHVLPDSAAHGLGEAPEPLYAVVFPAMELWSAPEHPRDEVVLDLWQSYLEPV</sequence>
<dbReference type="InterPro" id="IPR024690">
    <property type="entry name" value="CN_hydtase_beta_dom_C"/>
</dbReference>
<dbReference type="GO" id="GO:0046914">
    <property type="term" value="F:transition metal ion binding"/>
    <property type="evidence" value="ECO:0007669"/>
    <property type="project" value="InterPro"/>
</dbReference>
<feature type="region of interest" description="Disordered" evidence="6">
    <location>
        <begin position="1"/>
        <end position="20"/>
    </location>
</feature>
<dbReference type="RefSeq" id="WP_072505103.1">
    <property type="nucleotide sequence ID" value="NZ_CP016364.1"/>
</dbReference>
<dbReference type="InterPro" id="IPR003168">
    <property type="entry name" value="Nitrile_hydratase_bsu"/>
</dbReference>
<evidence type="ECO:0000256" key="6">
    <source>
        <dbReference type="SAM" id="MobiDB-lite"/>
    </source>
</evidence>
<gene>
    <name evidence="9" type="primary">nthB</name>
    <name evidence="9" type="ORF">PhaeoP97_02255</name>
</gene>
<dbReference type="AlphaFoldDB" id="A0A1L3I689"/>
<dbReference type="SUPFAM" id="SSF50090">
    <property type="entry name" value="Electron transport accessory proteins"/>
    <property type="match status" value="1"/>
</dbReference>
<dbReference type="Gene3D" id="2.30.30.50">
    <property type="match status" value="1"/>
</dbReference>
<dbReference type="Pfam" id="PF21006">
    <property type="entry name" value="NHase_beta_N"/>
    <property type="match status" value="1"/>
</dbReference>
<evidence type="ECO:0000313" key="10">
    <source>
        <dbReference type="Proteomes" id="UP000183859"/>
    </source>
</evidence>
<name>A0A1L3I689_9RHOB</name>
<dbReference type="OrthoDB" id="3478924at2"/>
<accession>A0A1L3I689</accession>
<dbReference type="EMBL" id="CP016364">
    <property type="protein sequence ID" value="APG47649.1"/>
    <property type="molecule type" value="Genomic_DNA"/>
</dbReference>
<evidence type="ECO:0000256" key="1">
    <source>
        <dbReference type="ARBA" id="ARBA00004042"/>
    </source>
</evidence>
<dbReference type="GO" id="GO:0018822">
    <property type="term" value="F:nitrile hydratase activity"/>
    <property type="evidence" value="ECO:0007669"/>
    <property type="project" value="UniProtKB-EC"/>
</dbReference>
<dbReference type="Proteomes" id="UP000183859">
    <property type="component" value="Chromosome"/>
</dbReference>
<dbReference type="KEGG" id="php:PhaeoP97_02255"/>
<dbReference type="InterPro" id="IPR049054">
    <property type="entry name" value="CN_hydtase_beta-like_N"/>
</dbReference>
<keyword evidence="3 5" id="KW-0456">Lyase</keyword>
<evidence type="ECO:0000259" key="7">
    <source>
        <dbReference type="Pfam" id="PF02211"/>
    </source>
</evidence>
<evidence type="ECO:0000256" key="4">
    <source>
        <dbReference type="ARBA" id="ARBA00044877"/>
    </source>
</evidence>
<dbReference type="STRING" id="1844006.PhaeoP97_02255"/>
<evidence type="ECO:0000256" key="3">
    <source>
        <dbReference type="ARBA" id="ARBA00023239"/>
    </source>
</evidence>
<protein>
    <recommendedName>
        <fullName evidence="5">Nitrile hydratase subunit beta</fullName>
        <shortName evidence="5">NHase</shortName>
        <ecNumber evidence="5">4.2.1.84</ecNumber>
    </recommendedName>
</protein>
<dbReference type="Pfam" id="PF02211">
    <property type="entry name" value="NHase_beta_C"/>
    <property type="match status" value="1"/>
</dbReference>
<reference evidence="10" key="1">
    <citation type="submission" date="2016-07" db="EMBL/GenBank/DDBJ databases">
        <title>Phaeobacter portensis sp. nov., a tropodithietic acid producing bacterium isolated from a German harbor.</title>
        <authorList>
            <person name="Freese H.M."/>
            <person name="Bunk B."/>
            <person name="Breider S."/>
            <person name="Brinkhoff T."/>
        </authorList>
    </citation>
    <scope>NUCLEOTIDE SEQUENCE [LARGE SCALE GENOMIC DNA]</scope>
    <source>
        <strain evidence="10">P97</strain>
    </source>
</reference>
<feature type="domain" description="Nitrile hydratase beta subunit-like N-terminal" evidence="8">
    <location>
        <begin position="1"/>
        <end position="102"/>
    </location>
</feature>
<dbReference type="EC" id="4.2.1.84" evidence="5"/>
<dbReference type="InterPro" id="IPR042262">
    <property type="entry name" value="CN_hydtase_beta_C"/>
</dbReference>
<comment type="function">
    <text evidence="1 5">NHase catalyzes the hydration of various nitrile compounds to the corresponding amides.</text>
</comment>
<feature type="domain" description="Nitrile hydratase beta subunit" evidence="7">
    <location>
        <begin position="135"/>
        <end position="237"/>
    </location>
</feature>
<comment type="similarity">
    <text evidence="2 5">Belongs to the nitrile hydratase subunit beta family.</text>
</comment>
<evidence type="ECO:0000256" key="2">
    <source>
        <dbReference type="ARBA" id="ARBA00009098"/>
    </source>
</evidence>
<dbReference type="NCBIfam" id="TIGR03888">
    <property type="entry name" value="nitrile_beta"/>
    <property type="match status" value="1"/>
</dbReference>
<dbReference type="InterPro" id="IPR008990">
    <property type="entry name" value="Elect_transpt_acc-like_dom_sf"/>
</dbReference>